<gene>
    <name evidence="2" type="ORF">HID58_021022</name>
</gene>
<feature type="region of interest" description="Disordered" evidence="1">
    <location>
        <begin position="1"/>
        <end position="60"/>
    </location>
</feature>
<sequence length="354" mass="39173">MSAQFNSHGVSIKKNEDPSPVVCNGVPHNLHNIEHQDSHDDVQPTRDKEGNPPGRESRCTTTPYDFIHNRHEQLCYATTHVTPSGGCPVHKTNDLTIEHNTNVARQKPIMNLTVIKPPASCTKLIENTVGAESITRKAHPYRGPRRSQTAPITSLEKILPETEATPAFPMSCLVRLRFSRMMGTSGAAANVETKHVEKDIHERWNEKSLNTVALCSESTGRSNFAVLSVGTIGEATEKAKVCSLPVTPCMELPGSPGIYRVLSVDNFNKSILWRFSTDSIFAARIFLVSRLSQRLPFLFKLPFSLFCDYVDNHSKEKQFATFICPRGGFTIYGSVGPEFMRSKPALHGGIGSLK</sequence>
<name>A0ABQ8CVE7_BRANA</name>
<comment type="caution">
    <text evidence="2">The sequence shown here is derived from an EMBL/GenBank/DDBJ whole genome shotgun (WGS) entry which is preliminary data.</text>
</comment>
<organism evidence="2 3">
    <name type="scientific">Brassica napus</name>
    <name type="common">Rape</name>
    <dbReference type="NCBI Taxonomy" id="3708"/>
    <lineage>
        <taxon>Eukaryota</taxon>
        <taxon>Viridiplantae</taxon>
        <taxon>Streptophyta</taxon>
        <taxon>Embryophyta</taxon>
        <taxon>Tracheophyta</taxon>
        <taxon>Spermatophyta</taxon>
        <taxon>Magnoliopsida</taxon>
        <taxon>eudicotyledons</taxon>
        <taxon>Gunneridae</taxon>
        <taxon>Pentapetalae</taxon>
        <taxon>rosids</taxon>
        <taxon>malvids</taxon>
        <taxon>Brassicales</taxon>
        <taxon>Brassicaceae</taxon>
        <taxon>Brassiceae</taxon>
        <taxon>Brassica</taxon>
    </lineage>
</organism>
<evidence type="ECO:0000256" key="1">
    <source>
        <dbReference type="SAM" id="MobiDB-lite"/>
    </source>
</evidence>
<dbReference type="Proteomes" id="UP000824890">
    <property type="component" value="Unassembled WGS sequence"/>
</dbReference>
<dbReference type="EMBL" id="JAGKQM010000006">
    <property type="protein sequence ID" value="KAH0921004.1"/>
    <property type="molecule type" value="Genomic_DNA"/>
</dbReference>
<keyword evidence="3" id="KW-1185">Reference proteome</keyword>
<feature type="compositionally biased region" description="Basic and acidic residues" evidence="1">
    <location>
        <begin position="31"/>
        <end position="58"/>
    </location>
</feature>
<evidence type="ECO:0000313" key="3">
    <source>
        <dbReference type="Proteomes" id="UP000824890"/>
    </source>
</evidence>
<protein>
    <submittedName>
        <fullName evidence="2">Uncharacterized protein</fullName>
    </submittedName>
</protein>
<accession>A0ABQ8CVE7</accession>
<reference evidence="2 3" key="1">
    <citation type="submission" date="2021-05" db="EMBL/GenBank/DDBJ databases">
        <title>Genome Assembly of Synthetic Allotetraploid Brassica napus Reveals Homoeologous Exchanges between Subgenomes.</title>
        <authorList>
            <person name="Davis J.T."/>
        </authorList>
    </citation>
    <scope>NUCLEOTIDE SEQUENCE [LARGE SCALE GENOMIC DNA]</scope>
    <source>
        <strain evidence="3">cv. Da-Ae</strain>
        <tissue evidence="2">Seedling</tissue>
    </source>
</reference>
<evidence type="ECO:0000313" key="2">
    <source>
        <dbReference type="EMBL" id="KAH0921004.1"/>
    </source>
</evidence>
<proteinExistence type="predicted"/>